<dbReference type="GO" id="GO:0032259">
    <property type="term" value="P:methylation"/>
    <property type="evidence" value="ECO:0007669"/>
    <property type="project" value="UniProtKB-KW"/>
</dbReference>
<comment type="caution">
    <text evidence="8">The sequence shown here is derived from an EMBL/GenBank/DDBJ whole genome shotgun (WGS) entry which is preliminary data.</text>
</comment>
<dbReference type="PANTHER" id="PTHR43667:SF1">
    <property type="entry name" value="CYCLOPROPANE-FATTY-ACYL-PHOSPHOLIPID SYNTHASE"/>
    <property type="match status" value="1"/>
</dbReference>
<keyword evidence="2 8" id="KW-0489">Methyltransferase</keyword>
<sequence length="412" mass="46690">MLSIDKALDGWVRRWRARVNLPLRVRWAVGGETGPQWDLGDFAQPRVTIAMRDVAALPALLSPSLDSLGEAYVEGRIDVEGAIDDVLAMAHTLVAQADDEDRRPGALQRMVKAFTHNRKLDRESIQYHYDVSNAFYAEWLDPAMVYSCAYFEHGDEDLATAQRKKIDHILTKIRLQPGQTLLDIGCGWGALVMRAAEAFGARCVGITLSQAQYDLARERVAAAGLADRVEIRLQDYRDVTGTFDRITSVGMFEHVGLKHLADYFRLIRERLAPDGWALNHGITTADAHDGETPHGGGRFIDKYVFPHGELPHISTVLRTMQEGGLEPFDVESLRRHYARTLTCWSQTFEAKAERLRAMVPERIWRIWRVYLAGCAWAFEHDQISIFQVLCRPAGRSAQELPWSRHWIYAPRG</sequence>
<evidence type="ECO:0000256" key="3">
    <source>
        <dbReference type="ARBA" id="ARBA00022679"/>
    </source>
</evidence>
<dbReference type="PIRSF" id="PIRSF003085">
    <property type="entry name" value="CMAS"/>
    <property type="match status" value="1"/>
</dbReference>
<dbReference type="Gene3D" id="3.40.50.150">
    <property type="entry name" value="Vaccinia Virus protein VP39"/>
    <property type="match status" value="1"/>
</dbReference>
<dbReference type="Pfam" id="PF25371">
    <property type="entry name" value="DUF7884"/>
    <property type="match status" value="1"/>
</dbReference>
<dbReference type="InterPro" id="IPR057206">
    <property type="entry name" value="DUF7884"/>
</dbReference>
<dbReference type="PANTHER" id="PTHR43667">
    <property type="entry name" value="CYCLOPROPANE-FATTY-ACYL-PHOSPHOLIPID SYNTHASE"/>
    <property type="match status" value="1"/>
</dbReference>
<dbReference type="EC" id="2.1.1.-" evidence="8"/>
<keyword evidence="4" id="KW-0949">S-adenosyl-L-methionine</keyword>
<dbReference type="OrthoDB" id="9782855at2"/>
<evidence type="ECO:0000313" key="9">
    <source>
        <dbReference type="Proteomes" id="UP000317763"/>
    </source>
</evidence>
<dbReference type="GO" id="GO:0008610">
    <property type="term" value="P:lipid biosynthetic process"/>
    <property type="evidence" value="ECO:0007669"/>
    <property type="project" value="InterPro"/>
</dbReference>
<evidence type="ECO:0000256" key="4">
    <source>
        <dbReference type="ARBA" id="ARBA00022691"/>
    </source>
</evidence>
<dbReference type="AlphaFoldDB" id="A0A554XA39"/>
<organism evidence="8 9">
    <name type="scientific">Tepidimonas taiwanensis</name>
    <dbReference type="NCBI Taxonomy" id="307486"/>
    <lineage>
        <taxon>Bacteria</taxon>
        <taxon>Pseudomonadati</taxon>
        <taxon>Pseudomonadota</taxon>
        <taxon>Betaproteobacteria</taxon>
        <taxon>Burkholderiales</taxon>
        <taxon>Tepidimonas</taxon>
    </lineage>
</organism>
<dbReference type="STRING" id="307486.GCA_000807215_01129"/>
<dbReference type="RefSeq" id="WP_043700313.1">
    <property type="nucleotide sequence ID" value="NZ_CP083911.1"/>
</dbReference>
<feature type="active site" evidence="6">
    <location>
        <position position="374"/>
    </location>
</feature>
<feature type="domain" description="DUF7884" evidence="7">
    <location>
        <begin position="37"/>
        <end position="91"/>
    </location>
</feature>
<dbReference type="GO" id="GO:0008168">
    <property type="term" value="F:methyltransferase activity"/>
    <property type="evidence" value="ECO:0007669"/>
    <property type="project" value="UniProtKB-KW"/>
</dbReference>
<proteinExistence type="inferred from homology"/>
<evidence type="ECO:0000256" key="5">
    <source>
        <dbReference type="ARBA" id="ARBA00023098"/>
    </source>
</evidence>
<keyword evidence="3 8" id="KW-0808">Transferase</keyword>
<dbReference type="CDD" id="cd02440">
    <property type="entry name" value="AdoMet_MTases"/>
    <property type="match status" value="1"/>
</dbReference>
<dbReference type="Pfam" id="PF02353">
    <property type="entry name" value="CMAS"/>
    <property type="match status" value="1"/>
</dbReference>
<dbReference type="InterPro" id="IPR050723">
    <property type="entry name" value="CFA/CMAS"/>
</dbReference>
<dbReference type="EMBL" id="VJOM01000008">
    <property type="protein sequence ID" value="TSE32687.1"/>
    <property type="molecule type" value="Genomic_DNA"/>
</dbReference>
<dbReference type="Proteomes" id="UP000317763">
    <property type="component" value="Unassembled WGS sequence"/>
</dbReference>
<keyword evidence="9" id="KW-1185">Reference proteome</keyword>
<dbReference type="SUPFAM" id="SSF53335">
    <property type="entry name" value="S-adenosyl-L-methionine-dependent methyltransferases"/>
    <property type="match status" value="1"/>
</dbReference>
<reference evidence="8 9" key="1">
    <citation type="submission" date="2019-07" db="EMBL/GenBank/DDBJ databases">
        <title>Tepidimonas taiwanensis I1-1 draft genome.</title>
        <authorList>
            <person name="Da Costa M.S."/>
            <person name="Froufe H.J.C."/>
            <person name="Egas C."/>
            <person name="Albuquerque L."/>
        </authorList>
    </citation>
    <scope>NUCLEOTIDE SEQUENCE [LARGE SCALE GENOMIC DNA]</scope>
    <source>
        <strain evidence="8 9">I1-1</strain>
    </source>
</reference>
<evidence type="ECO:0000259" key="7">
    <source>
        <dbReference type="Pfam" id="PF25371"/>
    </source>
</evidence>
<evidence type="ECO:0000313" key="8">
    <source>
        <dbReference type="EMBL" id="TSE32687.1"/>
    </source>
</evidence>
<dbReference type="InterPro" id="IPR003333">
    <property type="entry name" value="CMAS"/>
</dbReference>
<evidence type="ECO:0000256" key="2">
    <source>
        <dbReference type="ARBA" id="ARBA00022603"/>
    </source>
</evidence>
<gene>
    <name evidence="8" type="ORF">Ttaiw_01009</name>
</gene>
<evidence type="ECO:0000256" key="1">
    <source>
        <dbReference type="ARBA" id="ARBA00010815"/>
    </source>
</evidence>
<dbReference type="InterPro" id="IPR029063">
    <property type="entry name" value="SAM-dependent_MTases_sf"/>
</dbReference>
<accession>A0A554XA39</accession>
<protein>
    <submittedName>
        <fullName evidence="8">Putative fatty acid methyltransferase</fullName>
        <ecNumber evidence="8">2.1.1.-</ecNumber>
    </submittedName>
</protein>
<comment type="similarity">
    <text evidence="1">Belongs to the CFA/CMAS family.</text>
</comment>
<evidence type="ECO:0000256" key="6">
    <source>
        <dbReference type="PIRSR" id="PIRSR003085-1"/>
    </source>
</evidence>
<keyword evidence="5" id="KW-0443">Lipid metabolism</keyword>
<name>A0A554XA39_9BURK</name>